<proteinExistence type="predicted"/>
<dbReference type="AlphaFoldDB" id="A0A5B7D3J1"/>
<evidence type="ECO:0000313" key="2">
    <source>
        <dbReference type="Proteomes" id="UP000324222"/>
    </source>
</evidence>
<name>A0A5B7D3J1_PORTR</name>
<sequence length="141" mass="16136">MRDSAHRGLYPINTVTLVPPESQSAVPFLRFFRHAGPPSARRVMYQQLFPHLDHRAAQCSVPFRHVMLPRAWNFSYNIAASLSYTLLLAKSTWGCDEEERGHGPRGTAGCVQWQITARSLKTNTSLENFRNVSLREFFDML</sequence>
<protein>
    <submittedName>
        <fullName evidence="1">Uncharacterized protein</fullName>
    </submittedName>
</protein>
<dbReference type="Proteomes" id="UP000324222">
    <property type="component" value="Unassembled WGS sequence"/>
</dbReference>
<comment type="caution">
    <text evidence="1">The sequence shown here is derived from an EMBL/GenBank/DDBJ whole genome shotgun (WGS) entry which is preliminary data.</text>
</comment>
<evidence type="ECO:0000313" key="1">
    <source>
        <dbReference type="EMBL" id="MPC16607.1"/>
    </source>
</evidence>
<keyword evidence="2" id="KW-1185">Reference proteome</keyword>
<organism evidence="1 2">
    <name type="scientific">Portunus trituberculatus</name>
    <name type="common">Swimming crab</name>
    <name type="synonym">Neptunus trituberculatus</name>
    <dbReference type="NCBI Taxonomy" id="210409"/>
    <lineage>
        <taxon>Eukaryota</taxon>
        <taxon>Metazoa</taxon>
        <taxon>Ecdysozoa</taxon>
        <taxon>Arthropoda</taxon>
        <taxon>Crustacea</taxon>
        <taxon>Multicrustacea</taxon>
        <taxon>Malacostraca</taxon>
        <taxon>Eumalacostraca</taxon>
        <taxon>Eucarida</taxon>
        <taxon>Decapoda</taxon>
        <taxon>Pleocyemata</taxon>
        <taxon>Brachyura</taxon>
        <taxon>Eubrachyura</taxon>
        <taxon>Portunoidea</taxon>
        <taxon>Portunidae</taxon>
        <taxon>Portuninae</taxon>
        <taxon>Portunus</taxon>
    </lineage>
</organism>
<accession>A0A5B7D3J1</accession>
<reference evidence="1 2" key="1">
    <citation type="submission" date="2019-05" db="EMBL/GenBank/DDBJ databases">
        <title>Another draft genome of Portunus trituberculatus and its Hox gene families provides insights of decapod evolution.</title>
        <authorList>
            <person name="Jeong J.-H."/>
            <person name="Song I."/>
            <person name="Kim S."/>
            <person name="Choi T."/>
            <person name="Kim D."/>
            <person name="Ryu S."/>
            <person name="Kim W."/>
        </authorList>
    </citation>
    <scope>NUCLEOTIDE SEQUENCE [LARGE SCALE GENOMIC DNA]</scope>
    <source>
        <tissue evidence="1">Muscle</tissue>
    </source>
</reference>
<gene>
    <name evidence="1" type="ORF">E2C01_009436</name>
</gene>
<dbReference type="EMBL" id="VSRR010000520">
    <property type="protein sequence ID" value="MPC16607.1"/>
    <property type="molecule type" value="Genomic_DNA"/>
</dbReference>